<dbReference type="InterPro" id="IPR013845">
    <property type="entry name" value="Ribosomal_eS4_central_region"/>
</dbReference>
<evidence type="ECO:0000256" key="7">
    <source>
        <dbReference type="SAM" id="Phobius"/>
    </source>
</evidence>
<dbReference type="SMART" id="SM00739">
    <property type="entry name" value="KOW"/>
    <property type="match status" value="1"/>
</dbReference>
<keyword evidence="7" id="KW-0472">Membrane</keyword>
<dbReference type="Gene3D" id="2.40.50.740">
    <property type="match status" value="1"/>
</dbReference>
<dbReference type="HAMAP" id="MF_00485">
    <property type="entry name" value="Ribosomal_eS4"/>
    <property type="match status" value="1"/>
</dbReference>
<dbReference type="Pfam" id="PF00467">
    <property type="entry name" value="KOW"/>
    <property type="match status" value="1"/>
</dbReference>
<dbReference type="SMART" id="SM00363">
    <property type="entry name" value="S4"/>
    <property type="match status" value="1"/>
</dbReference>
<evidence type="ECO:0000256" key="5">
    <source>
        <dbReference type="ARBA" id="ARBA00023274"/>
    </source>
</evidence>
<dbReference type="PANTHER" id="PTHR11581:SF0">
    <property type="entry name" value="SMALL RIBOSOMAL SUBUNIT PROTEIN ES4"/>
    <property type="match status" value="1"/>
</dbReference>
<dbReference type="EMBL" id="CAEQ01001723">
    <property type="protein sequence ID" value="CCD14963.1"/>
    <property type="molecule type" value="Genomic_DNA"/>
</dbReference>
<evidence type="ECO:0000256" key="2">
    <source>
        <dbReference type="ARBA" id="ARBA00022730"/>
    </source>
</evidence>
<dbReference type="Pfam" id="PF00900">
    <property type="entry name" value="Ribosomal_S4e"/>
    <property type="match status" value="1"/>
</dbReference>
<dbReference type="InterPro" id="IPR013843">
    <property type="entry name" value="Ribosomal_eS4_N"/>
</dbReference>
<comment type="caution">
    <text evidence="10">The sequence shown here is derived from an EMBL/GenBank/DDBJ whole genome shotgun (WGS) entry which is preliminary data.</text>
</comment>
<evidence type="ECO:0000256" key="3">
    <source>
        <dbReference type="ARBA" id="ARBA00022884"/>
    </source>
</evidence>
<accession>F9WCH0</accession>
<dbReference type="Pfam" id="PF01479">
    <property type="entry name" value="S4"/>
    <property type="match status" value="1"/>
</dbReference>
<evidence type="ECO:0000256" key="1">
    <source>
        <dbReference type="ARBA" id="ARBA00007500"/>
    </source>
</evidence>
<dbReference type="FunFam" id="2.30.30.30:FF:000041">
    <property type="entry name" value="40S ribosomal protein S4"/>
    <property type="match status" value="1"/>
</dbReference>
<protein>
    <submittedName>
        <fullName evidence="10">WGS project CAEQ00000000 data, annotated contig 2232</fullName>
    </submittedName>
</protein>
<dbReference type="InterPro" id="IPR005824">
    <property type="entry name" value="KOW"/>
</dbReference>
<dbReference type="Gene3D" id="3.10.290.10">
    <property type="entry name" value="RNA-binding S4 domain"/>
    <property type="match status" value="1"/>
</dbReference>
<keyword evidence="7" id="KW-0812">Transmembrane</keyword>
<keyword evidence="2" id="KW-0699">rRNA-binding</keyword>
<dbReference type="InterPro" id="IPR041982">
    <property type="entry name" value="Ribosomal_eS4_KOW"/>
</dbReference>
<dbReference type="InterPro" id="IPR000876">
    <property type="entry name" value="Ribosomal_eS4"/>
</dbReference>
<dbReference type="InterPro" id="IPR014722">
    <property type="entry name" value="Rib_uL2_dom2"/>
</dbReference>
<dbReference type="GO" id="GO:0022627">
    <property type="term" value="C:cytosolic small ribosomal subunit"/>
    <property type="evidence" value="ECO:0007669"/>
    <property type="project" value="TreeGrafter"/>
</dbReference>
<dbReference type="InterPro" id="IPR036986">
    <property type="entry name" value="S4_RNA-bd_sf"/>
</dbReference>
<dbReference type="GO" id="GO:0006412">
    <property type="term" value="P:translation"/>
    <property type="evidence" value="ECO:0007669"/>
    <property type="project" value="InterPro"/>
</dbReference>
<dbReference type="CDD" id="cd00165">
    <property type="entry name" value="S4"/>
    <property type="match status" value="1"/>
</dbReference>
<proteinExistence type="inferred from homology"/>
<dbReference type="Pfam" id="PF16121">
    <property type="entry name" value="40S_S4_C"/>
    <property type="match status" value="1"/>
</dbReference>
<keyword evidence="11" id="KW-1185">Reference proteome</keyword>
<feature type="domain" description="RNA-binding S4" evidence="8">
    <location>
        <begin position="74"/>
        <end position="137"/>
    </location>
</feature>
<dbReference type="GO" id="GO:0019843">
    <property type="term" value="F:rRNA binding"/>
    <property type="evidence" value="ECO:0007669"/>
    <property type="project" value="UniProtKB-KW"/>
</dbReference>
<dbReference type="PANTHER" id="PTHR11581">
    <property type="entry name" value="30S/40S RIBOSOMAL PROTEIN S4"/>
    <property type="match status" value="1"/>
</dbReference>
<gene>
    <name evidence="10" type="ORF">TCIL3000_0_55310</name>
</gene>
<keyword evidence="5" id="KW-0687">Ribonucleoprotein</keyword>
<keyword evidence="7" id="KW-1133">Transmembrane helix</keyword>
<dbReference type="GO" id="GO:0003735">
    <property type="term" value="F:structural constituent of ribosome"/>
    <property type="evidence" value="ECO:0007669"/>
    <property type="project" value="InterPro"/>
</dbReference>
<evidence type="ECO:0000313" key="10">
    <source>
        <dbReference type="EMBL" id="CCD14963.1"/>
    </source>
</evidence>
<dbReference type="OMA" id="GHIQLNL"/>
<dbReference type="PROSITE" id="PS50889">
    <property type="entry name" value="S4"/>
    <property type="match status" value="1"/>
</dbReference>
<feature type="transmembrane region" description="Helical" evidence="7">
    <location>
        <begin position="6"/>
        <end position="25"/>
    </location>
</feature>
<dbReference type="InterPro" id="IPR038237">
    <property type="entry name" value="Ribosomal_eS4_central_sf"/>
</dbReference>
<keyword evidence="3 6" id="KW-0694">RNA-binding</keyword>
<sequence length="307" mass="34377">MFLTPMITHAKILLFTVVTLFYSLMNRWGTRLIVMAKKHLKRLYAPKDWMLSKLTGVFAPRPRAGPHKLRECLSLLIIIRNRLKYALNAHEAQMILRQGLVCVDGKPRKDGKYPAGFMDVVEIPKTGDRFRILYDVKGRFVLVRVSEAEAGMKMMKVVNVYTGTGRIPVAVTHDGHRIRYPDPRTGRGDTLLYDVKAKKVTDLIKIGSGKVVMVTGGANRGRIGEIVSIERHPGAFDIARLKDAAGHEFATRASNIFVIGKDMSSVPVTLPKQLGLRKNVIVEREEKLIAAEMHKTIKATGKRKAKA</sequence>
<evidence type="ECO:0000259" key="9">
    <source>
        <dbReference type="SMART" id="SM00739"/>
    </source>
</evidence>
<evidence type="ECO:0000259" key="8">
    <source>
        <dbReference type="SMART" id="SM00363"/>
    </source>
</evidence>
<name>F9WCH0_TRYCI</name>
<dbReference type="Gene3D" id="2.30.30.30">
    <property type="match status" value="1"/>
</dbReference>
<dbReference type="AlphaFoldDB" id="F9WCH0"/>
<evidence type="ECO:0000313" key="11">
    <source>
        <dbReference type="Proteomes" id="UP000000702"/>
    </source>
</evidence>
<dbReference type="Proteomes" id="UP000000702">
    <property type="component" value="Unassembled WGS sequence"/>
</dbReference>
<dbReference type="VEuPathDB" id="TriTrypDB:TcIL3000_0_55310"/>
<organism evidence="10 11">
    <name type="scientific">Trypanosoma congolense (strain IL3000)</name>
    <dbReference type="NCBI Taxonomy" id="1068625"/>
    <lineage>
        <taxon>Eukaryota</taxon>
        <taxon>Discoba</taxon>
        <taxon>Euglenozoa</taxon>
        <taxon>Kinetoplastea</taxon>
        <taxon>Metakinetoplastina</taxon>
        <taxon>Trypanosomatida</taxon>
        <taxon>Trypanosomatidae</taxon>
        <taxon>Trypanosoma</taxon>
        <taxon>Nannomonas</taxon>
    </lineage>
</organism>
<evidence type="ECO:0000256" key="6">
    <source>
        <dbReference type="PROSITE-ProRule" id="PRU00182"/>
    </source>
</evidence>
<reference evidence="10 11" key="2">
    <citation type="journal article" date="2012" name="Proc. Natl. Acad. Sci. U.S.A.">
        <title>Antigenic diversity is generated by distinct evolutionary mechanisms in African trypanosome species.</title>
        <authorList>
            <person name="Jackson A.P."/>
            <person name="Berry A."/>
            <person name="Aslett M."/>
            <person name="Allison H.C."/>
            <person name="Burton P."/>
            <person name="Vavrova-Anderson J."/>
            <person name="Brown R."/>
            <person name="Browne H."/>
            <person name="Corton N."/>
            <person name="Hauser H."/>
            <person name="Gamble J."/>
            <person name="Gilderthorp R."/>
            <person name="Marcello L."/>
            <person name="McQuillan J."/>
            <person name="Otto T.D."/>
            <person name="Quail M.A."/>
            <person name="Sanders M.J."/>
            <person name="van Tonder A."/>
            <person name="Ginger M.L."/>
            <person name="Field M.C."/>
            <person name="Barry J.D."/>
            <person name="Hertz-Fowler C."/>
            <person name="Berriman M."/>
        </authorList>
    </citation>
    <scope>NUCLEOTIDE SEQUENCE [LARGE SCALE GENOMIC DNA]</scope>
    <source>
        <strain evidence="10 11">IL3000</strain>
    </source>
</reference>
<reference evidence="11" key="1">
    <citation type="submission" date="2011-07" db="EMBL/GenBank/DDBJ databases">
        <title>Divergent evolution of antigenic variation in African trypanosomes.</title>
        <authorList>
            <person name="Jackson A.P."/>
            <person name="Berry A."/>
            <person name="Allison H.C."/>
            <person name="Burton P."/>
            <person name="Anderson J."/>
            <person name="Aslett M."/>
            <person name="Brown R."/>
            <person name="Corton N."/>
            <person name="Harris D."/>
            <person name="Hauser H."/>
            <person name="Gamble J."/>
            <person name="Gilderthorp R."/>
            <person name="McQuillan J."/>
            <person name="Quail M.A."/>
            <person name="Sanders M."/>
            <person name="Van Tonder A."/>
            <person name="Ginger M.L."/>
            <person name="Donelson J.E."/>
            <person name="Field M.C."/>
            <person name="Barry J.D."/>
            <person name="Berriman M."/>
            <person name="Hertz-Fowler C."/>
        </authorList>
    </citation>
    <scope>NUCLEOTIDE SEQUENCE [LARGE SCALE GENOMIC DNA]</scope>
    <source>
        <strain evidence="11">IL3000</strain>
    </source>
</reference>
<dbReference type="FunFam" id="3.10.290.10:FF:000002">
    <property type="entry name" value="40S ribosomal protein S4"/>
    <property type="match status" value="1"/>
</dbReference>
<dbReference type="Pfam" id="PF08071">
    <property type="entry name" value="RS4NT"/>
    <property type="match status" value="1"/>
</dbReference>
<comment type="similarity">
    <text evidence="1">Belongs to the eukaryotic ribosomal protein eS4 family.</text>
</comment>
<evidence type="ECO:0000256" key="4">
    <source>
        <dbReference type="ARBA" id="ARBA00022980"/>
    </source>
</evidence>
<dbReference type="InterPro" id="IPR032277">
    <property type="entry name" value="Ribosomal_eS4_C"/>
</dbReference>
<keyword evidence="4" id="KW-0689">Ribosomal protein</keyword>
<feature type="domain" description="KOW" evidence="9">
    <location>
        <begin position="205"/>
        <end position="232"/>
    </location>
</feature>
<dbReference type="InterPro" id="IPR002942">
    <property type="entry name" value="S4_RNA-bd"/>
</dbReference>
<dbReference type="CDD" id="cd06087">
    <property type="entry name" value="KOW_RPS4"/>
    <property type="match status" value="1"/>
</dbReference>